<organism evidence="2">
    <name type="scientific">Aureobasidium pullulans</name>
    <name type="common">Black yeast</name>
    <name type="synonym">Pullularia pullulans</name>
    <dbReference type="NCBI Taxonomy" id="5580"/>
    <lineage>
        <taxon>Eukaryota</taxon>
        <taxon>Fungi</taxon>
        <taxon>Dikarya</taxon>
        <taxon>Ascomycota</taxon>
        <taxon>Pezizomycotina</taxon>
        <taxon>Dothideomycetes</taxon>
        <taxon>Dothideomycetidae</taxon>
        <taxon>Dothideales</taxon>
        <taxon>Saccotheciaceae</taxon>
        <taxon>Aureobasidium</taxon>
    </lineage>
</organism>
<proteinExistence type="predicted"/>
<evidence type="ECO:0000313" key="2">
    <source>
        <dbReference type="EMBL" id="THX01632.1"/>
    </source>
</evidence>
<gene>
    <name evidence="2" type="ORF">D6D13_08788</name>
</gene>
<sequence>MNISKDPETPETLLHDGSDDNDGLPLYEDVQVALPEVLALPSPMATPDDVRIYLLRLLMEKRRLHLDRARHVASKWVRGNGQDLVEYSPQVYYGIFGHEDGWMVYKEVHLFRRQEAQENLMRTSPYPAL</sequence>
<evidence type="ECO:0000256" key="1">
    <source>
        <dbReference type="SAM" id="MobiDB-lite"/>
    </source>
</evidence>
<dbReference type="AlphaFoldDB" id="A0A4S9C524"/>
<name>A0A4S9C524_AURPU</name>
<feature type="region of interest" description="Disordered" evidence="1">
    <location>
        <begin position="1"/>
        <end position="22"/>
    </location>
</feature>
<dbReference type="EMBL" id="QZAS01000046">
    <property type="protein sequence ID" value="THX01632.1"/>
    <property type="molecule type" value="Genomic_DNA"/>
</dbReference>
<reference evidence="2" key="1">
    <citation type="submission" date="2018-10" db="EMBL/GenBank/DDBJ databases">
        <title>Fifty Aureobasidium pullulans genomes reveal a recombining polyextremotolerant generalist.</title>
        <authorList>
            <person name="Gostincar C."/>
            <person name="Turk M."/>
            <person name="Zajc J."/>
            <person name="Gunde-Cimerman N."/>
        </authorList>
    </citation>
    <scope>NUCLEOTIDE SEQUENCE [LARGE SCALE GENOMIC DNA]</scope>
    <source>
        <strain evidence="2">EXF-10085</strain>
    </source>
</reference>
<comment type="caution">
    <text evidence="2">The sequence shown here is derived from an EMBL/GenBank/DDBJ whole genome shotgun (WGS) entry which is preliminary data.</text>
</comment>
<protein>
    <submittedName>
        <fullName evidence="2">Uncharacterized protein</fullName>
    </submittedName>
</protein>
<feature type="compositionally biased region" description="Basic and acidic residues" evidence="1">
    <location>
        <begin position="1"/>
        <end position="18"/>
    </location>
</feature>
<accession>A0A4S9C524</accession>